<dbReference type="GO" id="GO:0005852">
    <property type="term" value="C:eukaryotic translation initiation factor 3 complex"/>
    <property type="evidence" value="ECO:0007669"/>
    <property type="project" value="UniProtKB-UniRule"/>
</dbReference>
<keyword evidence="3 4" id="KW-0648">Protein biosynthesis</keyword>
<dbReference type="GO" id="GO:0033290">
    <property type="term" value="C:eukaryotic 48S preinitiation complex"/>
    <property type="evidence" value="ECO:0007669"/>
    <property type="project" value="UniProtKB-UniRule"/>
</dbReference>
<evidence type="ECO:0000256" key="3">
    <source>
        <dbReference type="ARBA" id="ARBA00022917"/>
    </source>
</evidence>
<dbReference type="GO" id="GO:0008237">
    <property type="term" value="F:metallopeptidase activity"/>
    <property type="evidence" value="ECO:0007669"/>
    <property type="project" value="InterPro"/>
</dbReference>
<keyword evidence="1 4" id="KW-0963">Cytoplasm</keyword>
<comment type="subunit">
    <text evidence="4">Component of the eukaryotic translation initiation factor 3 (eIF-3) complex.</text>
</comment>
<dbReference type="InterPro" id="IPR000555">
    <property type="entry name" value="JAMM/MPN+_dom"/>
</dbReference>
<dbReference type="InterPro" id="IPR037518">
    <property type="entry name" value="MPN"/>
</dbReference>
<name>A0A699ZCI4_HAELA</name>
<dbReference type="PANTHER" id="PTHR10410">
    <property type="entry name" value="EUKARYOTIC TRANSLATION INITIATION FACTOR 3 -RELATED"/>
    <property type="match status" value="1"/>
</dbReference>
<dbReference type="EMBL" id="BLLF01001525">
    <property type="protein sequence ID" value="GFH19821.1"/>
    <property type="molecule type" value="Genomic_DNA"/>
</dbReference>
<comment type="caution">
    <text evidence="7">The sequence shown here is derived from an EMBL/GenBank/DDBJ whole genome shotgun (WGS) entry which is preliminary data.</text>
</comment>
<evidence type="ECO:0000256" key="2">
    <source>
        <dbReference type="ARBA" id="ARBA00022540"/>
    </source>
</evidence>
<evidence type="ECO:0000256" key="1">
    <source>
        <dbReference type="ARBA" id="ARBA00022490"/>
    </source>
</evidence>
<dbReference type="PROSITE" id="PS50249">
    <property type="entry name" value="MPN"/>
    <property type="match status" value="1"/>
</dbReference>
<accession>A0A699ZCI4</accession>
<gene>
    <name evidence="7" type="ORF">HaLaN_16840</name>
</gene>
<dbReference type="Gene3D" id="3.40.140.10">
    <property type="entry name" value="Cytidine Deaminase, domain 2"/>
    <property type="match status" value="1"/>
</dbReference>
<feature type="region of interest" description="Disordered" evidence="5">
    <location>
        <begin position="61"/>
        <end position="80"/>
    </location>
</feature>
<evidence type="ECO:0000256" key="4">
    <source>
        <dbReference type="HAMAP-Rule" id="MF_03007"/>
    </source>
</evidence>
<evidence type="ECO:0000313" key="7">
    <source>
        <dbReference type="EMBL" id="GFH19821.1"/>
    </source>
</evidence>
<protein>
    <recommendedName>
        <fullName evidence="4">Eukaryotic translation initiation factor 3 subunit H</fullName>
        <shortName evidence="4">eIF3h</shortName>
    </recommendedName>
</protein>
<dbReference type="GO" id="GO:0003743">
    <property type="term" value="F:translation initiation factor activity"/>
    <property type="evidence" value="ECO:0007669"/>
    <property type="project" value="UniProtKB-UniRule"/>
</dbReference>
<reference evidence="7 8" key="1">
    <citation type="submission" date="2020-02" db="EMBL/GenBank/DDBJ databases">
        <title>Draft genome sequence of Haematococcus lacustris strain NIES-144.</title>
        <authorList>
            <person name="Morimoto D."/>
            <person name="Nakagawa S."/>
            <person name="Yoshida T."/>
            <person name="Sawayama S."/>
        </authorList>
    </citation>
    <scope>NUCLEOTIDE SEQUENCE [LARGE SCALE GENOMIC DNA]</scope>
    <source>
        <strain evidence="7 8">NIES-144</strain>
    </source>
</reference>
<comment type="subcellular location">
    <subcellularLocation>
        <location evidence="4">Cytoplasm</location>
    </subcellularLocation>
</comment>
<dbReference type="AlphaFoldDB" id="A0A699ZCI4"/>
<dbReference type="Proteomes" id="UP000485058">
    <property type="component" value="Unassembled WGS sequence"/>
</dbReference>
<dbReference type="Pfam" id="PF01398">
    <property type="entry name" value="JAB"/>
    <property type="match status" value="1"/>
</dbReference>
<evidence type="ECO:0000259" key="6">
    <source>
        <dbReference type="PROSITE" id="PS50249"/>
    </source>
</evidence>
<dbReference type="InterPro" id="IPR045810">
    <property type="entry name" value="eIF3h_C"/>
</dbReference>
<dbReference type="InterPro" id="IPR027524">
    <property type="entry name" value="eIF3h"/>
</dbReference>
<feature type="domain" description="MPN" evidence="6">
    <location>
        <begin position="93"/>
        <end position="226"/>
    </location>
</feature>
<dbReference type="InterPro" id="IPR050242">
    <property type="entry name" value="JAMM_MPN+_peptidase_M67A"/>
</dbReference>
<dbReference type="Pfam" id="PF19445">
    <property type="entry name" value="eIF3h_C"/>
    <property type="match status" value="1"/>
</dbReference>
<keyword evidence="2 4" id="KW-0396">Initiation factor</keyword>
<proteinExistence type="inferred from homology"/>
<dbReference type="GO" id="GO:0016282">
    <property type="term" value="C:eukaryotic 43S preinitiation complex"/>
    <property type="evidence" value="ECO:0007669"/>
    <property type="project" value="UniProtKB-UniRule"/>
</dbReference>
<keyword evidence="8" id="KW-1185">Reference proteome</keyword>
<evidence type="ECO:0000313" key="8">
    <source>
        <dbReference type="Proteomes" id="UP000485058"/>
    </source>
</evidence>
<dbReference type="HAMAP" id="MF_03007">
    <property type="entry name" value="eIF3h"/>
    <property type="match status" value="1"/>
</dbReference>
<organism evidence="7 8">
    <name type="scientific">Haematococcus lacustris</name>
    <name type="common">Green alga</name>
    <name type="synonym">Haematococcus pluvialis</name>
    <dbReference type="NCBI Taxonomy" id="44745"/>
    <lineage>
        <taxon>Eukaryota</taxon>
        <taxon>Viridiplantae</taxon>
        <taxon>Chlorophyta</taxon>
        <taxon>core chlorophytes</taxon>
        <taxon>Chlorophyceae</taxon>
        <taxon>CS clade</taxon>
        <taxon>Chlamydomonadales</taxon>
        <taxon>Haematococcaceae</taxon>
        <taxon>Haematococcus</taxon>
    </lineage>
</organism>
<comment type="function">
    <text evidence="4">Component of the eukaryotic translation initiation factor 3 (eIF-3) complex, which is involved in protein synthesis of a specialized repertoire of mRNAs and, together with other initiation factors, stimulates binding of mRNA and methionyl-tRNAi to the 40S ribosome. The eIF-3 complex specifically targets and initiates translation of a subset of mRNAs involved in cell proliferation.</text>
</comment>
<dbReference type="CDD" id="cd08065">
    <property type="entry name" value="MPN_eIF3h"/>
    <property type="match status" value="1"/>
</dbReference>
<evidence type="ECO:0000256" key="5">
    <source>
        <dbReference type="SAM" id="MobiDB-lite"/>
    </source>
</evidence>
<sequence length="409" mass="45277">MAGRTADSAEIVKRAYATSAARQMCMLRNIVSSDSSARVHPRTTTAPRTSSIACHCRASPQSRVESHRKQPANPASMATVQGTAAKRKELKYVELSGQVVMKVLQHCNDASPQVTTGQLLGLDVGSTLEVTDCFPFPASTGDELEEDSVGVYQLEIMRCLREVNVDNNTVGWYQSAVLGTYQTSDLIDTFINYHDNIKNCVCLIYDPQSSQRGSLALQAIRLKDSFIELYKQDKLTAKDMVQSGVSWRDVFVDIPIKIANLALTQALITELQSDGLGTAADYDRLSLSTQPYVEKSIQSLLDQVDDLIGEQQKVTMYHKNVARHAQSYASWLAKRRQDNVTRRAAGEEALPEDDPAEFHKEFKPPVEPSLLDSYLICSQMSTLCDQLNVTGNATLEKLYVMDALQKAIV</sequence>
<comment type="similarity">
    <text evidence="4">Belongs to the eIF-3 subunit H family.</text>
</comment>
<dbReference type="GO" id="GO:0001732">
    <property type="term" value="P:formation of cytoplasmic translation initiation complex"/>
    <property type="evidence" value="ECO:0007669"/>
    <property type="project" value="UniProtKB-UniRule"/>
</dbReference>